<dbReference type="NCBIfam" id="NF005722">
    <property type="entry name" value="PRK07539.1-2"/>
    <property type="match status" value="1"/>
</dbReference>
<dbReference type="FunFam" id="1.10.10.1590:FF:000001">
    <property type="entry name" value="NADH-quinone oxidoreductase subunit E"/>
    <property type="match status" value="1"/>
</dbReference>
<keyword evidence="8" id="KW-0560">Oxidoreductase</keyword>
<dbReference type="InterPro" id="IPR036249">
    <property type="entry name" value="Thioredoxin-like_sf"/>
</dbReference>
<evidence type="ECO:0000256" key="1">
    <source>
        <dbReference type="ARBA" id="ARBA00010643"/>
    </source>
</evidence>
<comment type="similarity">
    <text evidence="1">Belongs to the complex I 24 kDa subunit family.</text>
</comment>
<dbReference type="EMBL" id="VBOR01000061">
    <property type="protein sequence ID" value="TMQ49146.1"/>
    <property type="molecule type" value="Genomic_DNA"/>
</dbReference>
<dbReference type="AlphaFoldDB" id="A0A538SCR9"/>
<evidence type="ECO:0000256" key="5">
    <source>
        <dbReference type="ARBA" id="ARBA00023014"/>
    </source>
</evidence>
<dbReference type="EC" id="1.6.5.11" evidence="8"/>
<dbReference type="PANTHER" id="PTHR10371">
    <property type="entry name" value="NADH DEHYDROGENASE UBIQUINONE FLAVOPROTEIN 2, MITOCHONDRIAL"/>
    <property type="match status" value="1"/>
</dbReference>
<comment type="caution">
    <text evidence="8">The sequence shown here is derived from an EMBL/GenBank/DDBJ whole genome shotgun (WGS) entry which is preliminary data.</text>
</comment>
<evidence type="ECO:0000313" key="9">
    <source>
        <dbReference type="EMBL" id="TMQ66449.1"/>
    </source>
</evidence>
<evidence type="ECO:0000256" key="7">
    <source>
        <dbReference type="PIRSR" id="PIRSR000216-1"/>
    </source>
</evidence>
<accession>A0A538SCR9</accession>
<dbReference type="GO" id="GO:0003954">
    <property type="term" value="F:NADH dehydrogenase activity"/>
    <property type="evidence" value="ECO:0007669"/>
    <property type="project" value="TreeGrafter"/>
</dbReference>
<evidence type="ECO:0000313" key="10">
    <source>
        <dbReference type="Proteomes" id="UP000316292"/>
    </source>
</evidence>
<dbReference type="Pfam" id="PF01257">
    <property type="entry name" value="2Fe-2S_thioredx"/>
    <property type="match status" value="1"/>
</dbReference>
<dbReference type="Gene3D" id="3.40.30.10">
    <property type="entry name" value="Glutaredoxin"/>
    <property type="match status" value="1"/>
</dbReference>
<dbReference type="NCBIfam" id="TIGR01958">
    <property type="entry name" value="nuoE_fam"/>
    <property type="match status" value="1"/>
</dbReference>
<dbReference type="SUPFAM" id="SSF52833">
    <property type="entry name" value="Thioredoxin-like"/>
    <property type="match status" value="1"/>
</dbReference>
<feature type="binding site" evidence="7">
    <location>
        <position position="121"/>
    </location>
    <ligand>
        <name>[2Fe-2S] cluster</name>
        <dbReference type="ChEBI" id="CHEBI:190135"/>
    </ligand>
</feature>
<dbReference type="InterPro" id="IPR002023">
    <property type="entry name" value="NuoE-like"/>
</dbReference>
<dbReference type="PANTHER" id="PTHR10371:SF3">
    <property type="entry name" value="NADH DEHYDROGENASE [UBIQUINONE] FLAVOPROTEIN 2, MITOCHONDRIAL"/>
    <property type="match status" value="1"/>
</dbReference>
<evidence type="ECO:0000256" key="2">
    <source>
        <dbReference type="ARBA" id="ARBA00022714"/>
    </source>
</evidence>
<evidence type="ECO:0000256" key="6">
    <source>
        <dbReference type="ARBA" id="ARBA00034078"/>
    </source>
</evidence>
<gene>
    <name evidence="8" type="primary">nuoE</name>
    <name evidence="8" type="ORF">E6K71_05960</name>
    <name evidence="9" type="ORF">E6K77_01225</name>
</gene>
<organism evidence="8 10">
    <name type="scientific">Eiseniibacteriota bacterium</name>
    <dbReference type="NCBI Taxonomy" id="2212470"/>
    <lineage>
        <taxon>Bacteria</taxon>
        <taxon>Candidatus Eiseniibacteriota</taxon>
    </lineage>
</organism>
<comment type="cofactor">
    <cofactor evidence="6">
        <name>[2Fe-2S] cluster</name>
        <dbReference type="ChEBI" id="CHEBI:190135"/>
    </cofactor>
</comment>
<feature type="binding site" evidence="7">
    <location>
        <position position="125"/>
    </location>
    <ligand>
        <name>[2Fe-2S] cluster</name>
        <dbReference type="ChEBI" id="CHEBI:190135"/>
    </ligand>
</feature>
<feature type="binding site" evidence="7">
    <location>
        <position position="85"/>
    </location>
    <ligand>
        <name>[2Fe-2S] cluster</name>
        <dbReference type="ChEBI" id="CHEBI:190135"/>
    </ligand>
</feature>
<keyword evidence="2 7" id="KW-0001">2Fe-2S</keyword>
<evidence type="ECO:0000256" key="3">
    <source>
        <dbReference type="ARBA" id="ARBA00022723"/>
    </source>
</evidence>
<evidence type="ECO:0000313" key="8">
    <source>
        <dbReference type="EMBL" id="TMQ49146.1"/>
    </source>
</evidence>
<evidence type="ECO:0000313" key="11">
    <source>
        <dbReference type="Proteomes" id="UP000317366"/>
    </source>
</evidence>
<keyword evidence="5 7" id="KW-0411">Iron-sulfur</keyword>
<proteinExistence type="inferred from homology"/>
<dbReference type="PIRSF" id="PIRSF000216">
    <property type="entry name" value="NADH_DH_24kDa"/>
    <property type="match status" value="1"/>
</dbReference>
<evidence type="ECO:0000256" key="4">
    <source>
        <dbReference type="ARBA" id="ARBA00023004"/>
    </source>
</evidence>
<comment type="cofactor">
    <cofactor evidence="7">
        <name>[2Fe-2S] cluster</name>
        <dbReference type="ChEBI" id="CHEBI:190135"/>
    </cofactor>
    <text evidence="7">Binds 1 [2Fe-2S] cluster.</text>
</comment>
<dbReference type="GO" id="GO:0046872">
    <property type="term" value="F:metal ion binding"/>
    <property type="evidence" value="ECO:0007669"/>
    <property type="project" value="UniProtKB-KW"/>
</dbReference>
<dbReference type="InterPro" id="IPR041921">
    <property type="entry name" value="NuoE_N"/>
</dbReference>
<reference evidence="10 11" key="1">
    <citation type="journal article" date="2019" name="Nat. Microbiol.">
        <title>Mediterranean grassland soil C-N compound turnover is dependent on rainfall and depth, and is mediated by genomically divergent microorganisms.</title>
        <authorList>
            <person name="Diamond S."/>
            <person name="Andeer P.F."/>
            <person name="Li Z."/>
            <person name="Crits-Christoph A."/>
            <person name="Burstein D."/>
            <person name="Anantharaman K."/>
            <person name="Lane K.R."/>
            <person name="Thomas B.C."/>
            <person name="Pan C."/>
            <person name="Northen T.R."/>
            <person name="Banfield J.F."/>
        </authorList>
    </citation>
    <scope>NUCLEOTIDE SEQUENCE [LARGE SCALE GENOMIC DNA]</scope>
    <source>
        <strain evidence="8">WS_1</strain>
        <strain evidence="9">WS_7</strain>
    </source>
</reference>
<dbReference type="Proteomes" id="UP000316292">
    <property type="component" value="Unassembled WGS sequence"/>
</dbReference>
<dbReference type="Proteomes" id="UP000317366">
    <property type="component" value="Unassembled WGS sequence"/>
</dbReference>
<dbReference type="InterPro" id="IPR042128">
    <property type="entry name" value="NuoE_dom"/>
</dbReference>
<dbReference type="Gene3D" id="1.10.10.1590">
    <property type="entry name" value="NADH-quinone oxidoreductase subunit E"/>
    <property type="match status" value="1"/>
</dbReference>
<protein>
    <submittedName>
        <fullName evidence="8">NADH-quinone oxidoreductase subunit NuoE</fullName>
        <ecNumber evidence="8">1.6.5.11</ecNumber>
    </submittedName>
</protein>
<dbReference type="EMBL" id="VBOX01000008">
    <property type="protein sequence ID" value="TMQ66449.1"/>
    <property type="molecule type" value="Genomic_DNA"/>
</dbReference>
<name>A0A538SCR9_UNCEI</name>
<feature type="binding site" evidence="7">
    <location>
        <position position="80"/>
    </location>
    <ligand>
        <name>[2Fe-2S] cluster</name>
        <dbReference type="ChEBI" id="CHEBI:190135"/>
    </ligand>
</feature>
<dbReference type="GO" id="GO:0051537">
    <property type="term" value="F:2 iron, 2 sulfur cluster binding"/>
    <property type="evidence" value="ECO:0007669"/>
    <property type="project" value="UniProtKB-KW"/>
</dbReference>
<sequence length="154" mass="17301">MLSPEARQRIESLKTVYETNQSALIPALHVAQADQGWLSEETQREVASILGLTAQAVRQVVTFYTMFQQKPVGRHLIQVCRNLSCSLLGGQKLQKQIQDKLGLEDGETTQDGRFTYLSVECLGSCGTAPVLMVNDRYYENVTPQQVDRLLEELK</sequence>
<dbReference type="PROSITE" id="PS01099">
    <property type="entry name" value="COMPLEX1_24K"/>
    <property type="match status" value="1"/>
</dbReference>
<dbReference type="FunFam" id="3.40.30.10:FF:000015">
    <property type="entry name" value="NADH-quinone oxidoreductase subunit E"/>
    <property type="match status" value="1"/>
</dbReference>
<keyword evidence="4 7" id="KW-0408">Iron</keyword>
<dbReference type="CDD" id="cd03064">
    <property type="entry name" value="TRX_Fd_NuoE"/>
    <property type="match status" value="1"/>
</dbReference>
<keyword evidence="3 7" id="KW-0479">Metal-binding</keyword>